<organism evidence="2 3">
    <name type="scientific">Trinickia symbiotica</name>
    <dbReference type="NCBI Taxonomy" id="863227"/>
    <lineage>
        <taxon>Bacteria</taxon>
        <taxon>Pseudomonadati</taxon>
        <taxon>Pseudomonadota</taxon>
        <taxon>Betaproteobacteria</taxon>
        <taxon>Burkholderiales</taxon>
        <taxon>Burkholderiaceae</taxon>
        <taxon>Trinickia</taxon>
    </lineage>
</organism>
<evidence type="ECO:0000256" key="1">
    <source>
        <dbReference type="SAM" id="MobiDB-lite"/>
    </source>
</evidence>
<sequence>MSVRKNESRKRGRRRTVARAARFSGVAGVGREGHGGTASAARARWTRQKPGSERTGLQSV</sequence>
<feature type="region of interest" description="Disordered" evidence="1">
    <location>
        <begin position="1"/>
        <end position="60"/>
    </location>
</feature>
<gene>
    <name evidence="2" type="ORF">C0Z20_22975</name>
</gene>
<dbReference type="AlphaFoldDB" id="A0A2N7WYI1"/>
<name>A0A2N7WYI1_9BURK</name>
<feature type="compositionally biased region" description="Basic residues" evidence="1">
    <location>
        <begin position="7"/>
        <end position="17"/>
    </location>
</feature>
<accession>A0A2N7WYI1</accession>
<proteinExistence type="predicted"/>
<reference evidence="2 3" key="1">
    <citation type="submission" date="2018-01" db="EMBL/GenBank/DDBJ databases">
        <title>Whole genome analyses suggest that Burkholderia sensu lato contains two further novel genera in the rhizoxinica-symbiotica group Mycetohabitans gen. nov., and Trinickia gen. nov.: implications for the evolution of diazotrophy and nodulation in the Burkholderiaceae.</title>
        <authorList>
            <person name="Estrada-de los Santos P."/>
            <person name="Palmer M."/>
            <person name="Chavez-Ramirez B."/>
            <person name="Beukes C."/>
            <person name="Steenkamp E.T."/>
            <person name="Hirsch A.M."/>
            <person name="Manyaka P."/>
            <person name="Maluk M."/>
            <person name="Lafos M."/>
            <person name="Crook M."/>
            <person name="Gross E."/>
            <person name="Simon M.F."/>
            <person name="Bueno dos Reis Junior F."/>
            <person name="Poole P.S."/>
            <person name="Venter S.N."/>
            <person name="James E.K."/>
        </authorList>
    </citation>
    <scope>NUCLEOTIDE SEQUENCE [LARGE SCALE GENOMIC DNA]</scope>
    <source>
        <strain evidence="2 3">JPY 581</strain>
    </source>
</reference>
<dbReference type="EMBL" id="PNYC01000016">
    <property type="protein sequence ID" value="PMS34553.1"/>
    <property type="molecule type" value="Genomic_DNA"/>
</dbReference>
<evidence type="ECO:0000313" key="3">
    <source>
        <dbReference type="Proteomes" id="UP000235777"/>
    </source>
</evidence>
<evidence type="ECO:0000313" key="2">
    <source>
        <dbReference type="EMBL" id="PMS34553.1"/>
    </source>
</evidence>
<dbReference type="Proteomes" id="UP000235777">
    <property type="component" value="Unassembled WGS sequence"/>
</dbReference>
<keyword evidence="3" id="KW-1185">Reference proteome</keyword>
<comment type="caution">
    <text evidence="2">The sequence shown here is derived from an EMBL/GenBank/DDBJ whole genome shotgun (WGS) entry which is preliminary data.</text>
</comment>
<protein>
    <submittedName>
        <fullName evidence="2">Uncharacterized protein</fullName>
    </submittedName>
</protein>